<evidence type="ECO:0000256" key="5">
    <source>
        <dbReference type="PIRSR" id="PIRSR000137-2"/>
    </source>
</evidence>
<protein>
    <submittedName>
        <fullName evidence="7">Choline dehydrogenase</fullName>
        <ecNumber evidence="7">1.1.99.1</ecNumber>
    </submittedName>
</protein>
<dbReference type="Pfam" id="PF05199">
    <property type="entry name" value="GMC_oxred_C"/>
    <property type="match status" value="1"/>
</dbReference>
<keyword evidence="7" id="KW-0560">Oxidoreductase</keyword>
<accession>S2DI67</accession>
<evidence type="ECO:0000256" key="4">
    <source>
        <dbReference type="ARBA" id="ARBA00022827"/>
    </source>
</evidence>
<dbReference type="Gene3D" id="3.30.560.10">
    <property type="entry name" value="Glucose Oxidase, domain 3"/>
    <property type="match status" value="1"/>
</dbReference>
<dbReference type="RefSeq" id="WP_009032654.1">
    <property type="nucleotide sequence ID" value="NZ_ALWO02000023.1"/>
</dbReference>
<organism evidence="7 8">
    <name type="scientific">Indibacter alkaliphilus (strain CCUG 57479 / KCTC 22604 / LW1)</name>
    <dbReference type="NCBI Taxonomy" id="1189612"/>
    <lineage>
        <taxon>Bacteria</taxon>
        <taxon>Pseudomonadati</taxon>
        <taxon>Bacteroidota</taxon>
        <taxon>Cytophagia</taxon>
        <taxon>Cytophagales</taxon>
        <taxon>Cyclobacteriaceae</taxon>
    </lineage>
</organism>
<dbReference type="OrthoDB" id="9785276at2"/>
<dbReference type="InterPro" id="IPR007867">
    <property type="entry name" value="GMC_OxRtase_C"/>
</dbReference>
<dbReference type="PANTHER" id="PTHR11552:SF147">
    <property type="entry name" value="CHOLINE DEHYDROGENASE, MITOCHONDRIAL"/>
    <property type="match status" value="1"/>
</dbReference>
<dbReference type="AlphaFoldDB" id="S2DI67"/>
<evidence type="ECO:0000313" key="7">
    <source>
        <dbReference type="EMBL" id="EOZ98694.1"/>
    </source>
</evidence>
<comment type="cofactor">
    <cofactor evidence="1 5">
        <name>FAD</name>
        <dbReference type="ChEBI" id="CHEBI:57692"/>
    </cofactor>
</comment>
<proteinExistence type="inferred from homology"/>
<feature type="binding site" evidence="5">
    <location>
        <position position="217"/>
    </location>
    <ligand>
        <name>FAD</name>
        <dbReference type="ChEBI" id="CHEBI:57692"/>
    </ligand>
</feature>
<dbReference type="PIRSF" id="PIRSF000137">
    <property type="entry name" value="Alcohol_oxidase"/>
    <property type="match status" value="1"/>
</dbReference>
<dbReference type="EC" id="1.1.99.1" evidence="7"/>
<gene>
    <name evidence="7" type="ORF">A33Q_1348</name>
</gene>
<dbReference type="InterPro" id="IPR012132">
    <property type="entry name" value="GMC_OxRdtase"/>
</dbReference>
<dbReference type="EMBL" id="ALWO02000023">
    <property type="protein sequence ID" value="EOZ98694.1"/>
    <property type="molecule type" value="Genomic_DNA"/>
</dbReference>
<keyword evidence="3" id="KW-0285">Flavoprotein</keyword>
<keyword evidence="4 5" id="KW-0274">FAD</keyword>
<dbReference type="Proteomes" id="UP000006073">
    <property type="component" value="Unassembled WGS sequence"/>
</dbReference>
<dbReference type="GO" id="GO:0008812">
    <property type="term" value="F:choline dehydrogenase activity"/>
    <property type="evidence" value="ECO:0007669"/>
    <property type="project" value="UniProtKB-EC"/>
</dbReference>
<dbReference type="PROSITE" id="PS00624">
    <property type="entry name" value="GMC_OXRED_2"/>
    <property type="match status" value="1"/>
</dbReference>
<feature type="domain" description="Glucose-methanol-choline oxidoreductase N-terminal" evidence="6">
    <location>
        <begin position="253"/>
        <end position="267"/>
    </location>
</feature>
<evidence type="ECO:0000256" key="2">
    <source>
        <dbReference type="ARBA" id="ARBA00010790"/>
    </source>
</evidence>
<evidence type="ECO:0000256" key="3">
    <source>
        <dbReference type="ARBA" id="ARBA00022630"/>
    </source>
</evidence>
<dbReference type="InterPro" id="IPR036188">
    <property type="entry name" value="FAD/NAD-bd_sf"/>
</dbReference>
<sequence length="535" mass="59318">MNTYDFIIIGAGSAGCVLANRLSENPKNSVLLVEAGGPDSKSEIKIPGAYGKLHRSDVDWAFWTEPQKHVANRRIFIPRGKTLGGCSSTNAMAYVRGNPADYDEWAVLGNEGWGYKDLLPYFKKSERNHDFEGEYYGKEGLLHVKLADEPHWLGKHFIEACEASGIPANPEYNGKKQLGASLLQYTIHQQRRQSTATAFLKPVLKRKNLTVKTNLRVSKIMINNNIAIGVESIDIRKDTQVFYANKEVILSAGAIQSPQILMLSGIGDSNYLKEFGIDLKRNLPGVGQNLQDHIWSGVTAWSTVNTDNHGLNLLPMGAALMKYLLFKKGPLTNGPLTANAFLNLNGNDNRPDVQFHFAVSAVKEDYSTDIYDISTFPKASGFSVMVILLHPKSRGFIGLRNSDPNSPPLIQANLLSEKEDKELLIKGLLKAKEVMEKDHLKQYQKGEDLLPRSFDRDSLEEHIFKTLETLYHPVGTCKMGKDKMAVVDSDLRVHGIQKLRIADASIMPNIISGNTNAACIMIGEKAADLILSQIK</sequence>
<dbReference type="STRING" id="1189612.A33Q_1348"/>
<keyword evidence="8" id="KW-1185">Reference proteome</keyword>
<dbReference type="Gene3D" id="3.50.50.60">
    <property type="entry name" value="FAD/NAD(P)-binding domain"/>
    <property type="match status" value="1"/>
</dbReference>
<dbReference type="SUPFAM" id="SSF51905">
    <property type="entry name" value="FAD/NAD(P)-binding domain"/>
    <property type="match status" value="1"/>
</dbReference>
<evidence type="ECO:0000256" key="1">
    <source>
        <dbReference type="ARBA" id="ARBA00001974"/>
    </source>
</evidence>
<evidence type="ECO:0000259" key="6">
    <source>
        <dbReference type="PROSITE" id="PS00624"/>
    </source>
</evidence>
<name>S2DI67_INDAL</name>
<dbReference type="SUPFAM" id="SSF54373">
    <property type="entry name" value="FAD-linked reductases, C-terminal domain"/>
    <property type="match status" value="1"/>
</dbReference>
<evidence type="ECO:0000313" key="8">
    <source>
        <dbReference type="Proteomes" id="UP000006073"/>
    </source>
</evidence>
<reference evidence="7 8" key="1">
    <citation type="journal article" date="2013" name="Genome Announc.">
        <title>Draft Genome Sequence of Indibacter alkaliphilus Strain LW1T, Isolated from Lonar Lake, a Haloalkaline Lake in the Buldana District of Maharashtra, India.</title>
        <authorList>
            <person name="Singh A."/>
            <person name="Kumar Jangir P."/>
            <person name="Sharma R."/>
            <person name="Singh A."/>
            <person name="Kumar Pinnaka A."/>
            <person name="Shivaji S."/>
        </authorList>
    </citation>
    <scope>NUCLEOTIDE SEQUENCE [LARGE SCALE GENOMIC DNA]</scope>
    <source>
        <strain evidence="8">CCUG 57479 / KCTC 22604 / LW1</strain>
    </source>
</reference>
<dbReference type="Pfam" id="PF00732">
    <property type="entry name" value="GMC_oxred_N"/>
    <property type="match status" value="1"/>
</dbReference>
<dbReference type="eggNOG" id="COG2303">
    <property type="taxonomic scope" value="Bacteria"/>
</dbReference>
<comment type="caution">
    <text evidence="7">The sequence shown here is derived from an EMBL/GenBank/DDBJ whole genome shotgun (WGS) entry which is preliminary data.</text>
</comment>
<dbReference type="GO" id="GO:0050660">
    <property type="term" value="F:flavin adenine dinucleotide binding"/>
    <property type="evidence" value="ECO:0007669"/>
    <property type="project" value="InterPro"/>
</dbReference>
<comment type="similarity">
    <text evidence="2">Belongs to the GMC oxidoreductase family.</text>
</comment>
<dbReference type="InterPro" id="IPR000172">
    <property type="entry name" value="GMC_OxRdtase_N"/>
</dbReference>
<dbReference type="PANTHER" id="PTHR11552">
    <property type="entry name" value="GLUCOSE-METHANOL-CHOLINE GMC OXIDOREDUCTASE"/>
    <property type="match status" value="1"/>
</dbReference>